<evidence type="ECO:0000313" key="2">
    <source>
        <dbReference type="EMBL" id="GFM35972.1"/>
    </source>
</evidence>
<feature type="domain" description="RRM" evidence="1">
    <location>
        <begin position="3"/>
        <end position="80"/>
    </location>
</feature>
<dbReference type="Proteomes" id="UP000503820">
    <property type="component" value="Unassembled WGS sequence"/>
</dbReference>
<accession>A0A7J0BS15</accession>
<dbReference type="PANTHER" id="PTHR15241">
    <property type="entry name" value="TRANSFORMER-2-RELATED"/>
    <property type="match status" value="1"/>
</dbReference>
<comment type="caution">
    <text evidence="2">The sequence shown here is derived from an EMBL/GenBank/DDBJ whole genome shotgun (WGS) entry which is preliminary data.</text>
</comment>
<dbReference type="EMBL" id="BLVP01000002">
    <property type="protein sequence ID" value="GFM35972.1"/>
    <property type="molecule type" value="Genomic_DNA"/>
</dbReference>
<gene>
    <name evidence="2" type="ORF">DSM19430T_06560</name>
</gene>
<evidence type="ECO:0000259" key="1">
    <source>
        <dbReference type="PROSITE" id="PS50102"/>
    </source>
</evidence>
<proteinExistence type="predicted"/>
<reference evidence="2 3" key="1">
    <citation type="submission" date="2020-05" db="EMBL/GenBank/DDBJ databases">
        <title>Draft genome sequence of Desulfovibrio psychrotolerans JS1T.</title>
        <authorList>
            <person name="Ueno A."/>
            <person name="Tamazawa S."/>
            <person name="Tamamura S."/>
            <person name="Murakami T."/>
            <person name="Kiyama T."/>
            <person name="Inomata H."/>
            <person name="Amano Y."/>
            <person name="Miyakawa K."/>
            <person name="Tamaki H."/>
            <person name="Naganuma T."/>
            <person name="Kaneko K."/>
        </authorList>
    </citation>
    <scope>NUCLEOTIDE SEQUENCE [LARGE SCALE GENOMIC DNA]</scope>
    <source>
        <strain evidence="2 3">JS1</strain>
    </source>
</reference>
<evidence type="ECO:0000313" key="3">
    <source>
        <dbReference type="Proteomes" id="UP000503820"/>
    </source>
</evidence>
<dbReference type="InterPro" id="IPR000504">
    <property type="entry name" value="RRM_dom"/>
</dbReference>
<dbReference type="GO" id="GO:0003723">
    <property type="term" value="F:RNA binding"/>
    <property type="evidence" value="ECO:0007669"/>
    <property type="project" value="InterPro"/>
</dbReference>
<dbReference type="Gene3D" id="3.30.70.330">
    <property type="match status" value="1"/>
</dbReference>
<dbReference type="Pfam" id="PF00076">
    <property type="entry name" value="RRM_1"/>
    <property type="match status" value="1"/>
</dbReference>
<dbReference type="PANTHER" id="PTHR15241:SF304">
    <property type="entry name" value="RRM DOMAIN-CONTAINING PROTEIN"/>
    <property type="match status" value="1"/>
</dbReference>
<protein>
    <submittedName>
        <fullName evidence="2">RNA-binding protein</fullName>
    </submittedName>
</protein>
<dbReference type="AlphaFoldDB" id="A0A7J0BS15"/>
<organism evidence="2 3">
    <name type="scientific">Desulfovibrio psychrotolerans</name>
    <dbReference type="NCBI Taxonomy" id="415242"/>
    <lineage>
        <taxon>Bacteria</taxon>
        <taxon>Pseudomonadati</taxon>
        <taxon>Thermodesulfobacteriota</taxon>
        <taxon>Desulfovibrionia</taxon>
        <taxon>Desulfovibrionales</taxon>
        <taxon>Desulfovibrionaceae</taxon>
        <taxon>Desulfovibrio</taxon>
    </lineage>
</organism>
<dbReference type="SUPFAM" id="SSF54928">
    <property type="entry name" value="RNA-binding domain, RBD"/>
    <property type="match status" value="1"/>
</dbReference>
<sequence length="87" mass="9673">MNKHIYVGNLSWECTNEDLHVLFYNYGAVVSAHVVKDSENGHSRGFGFVEMGPTGSSDAISSLNGTEYQGRSIKVNESQPRGFDLRY</sequence>
<keyword evidence="3" id="KW-1185">Reference proteome</keyword>
<dbReference type="SMART" id="SM00360">
    <property type="entry name" value="RRM"/>
    <property type="match status" value="1"/>
</dbReference>
<dbReference type="InterPro" id="IPR012677">
    <property type="entry name" value="Nucleotide-bd_a/b_plait_sf"/>
</dbReference>
<dbReference type="PROSITE" id="PS50102">
    <property type="entry name" value="RRM"/>
    <property type="match status" value="1"/>
</dbReference>
<dbReference type="InterPro" id="IPR035979">
    <property type="entry name" value="RBD_domain_sf"/>
</dbReference>
<name>A0A7J0BS15_9BACT</name>